<evidence type="ECO:0000256" key="5">
    <source>
        <dbReference type="ARBA" id="ARBA00022895"/>
    </source>
</evidence>
<accession>A0AA36GQD5</accession>
<feature type="compositionally biased region" description="Polar residues" evidence="8">
    <location>
        <begin position="518"/>
        <end position="545"/>
    </location>
</feature>
<reference evidence="10" key="1">
    <citation type="submission" date="2023-07" db="EMBL/GenBank/DDBJ databases">
        <authorList>
            <consortium name="CYATHOMIX"/>
        </authorList>
    </citation>
    <scope>NUCLEOTIDE SEQUENCE</scope>
    <source>
        <strain evidence="10">N/A</strain>
    </source>
</reference>
<dbReference type="InterPro" id="IPR012340">
    <property type="entry name" value="NA-bd_OB-fold"/>
</dbReference>
<evidence type="ECO:0000313" key="11">
    <source>
        <dbReference type="Proteomes" id="UP001176961"/>
    </source>
</evidence>
<keyword evidence="4" id="KW-0158">Chromosome</keyword>
<dbReference type="InterPro" id="IPR032042">
    <property type="entry name" value="POT1PC"/>
</dbReference>
<feature type="region of interest" description="Disordered" evidence="8">
    <location>
        <begin position="417"/>
        <end position="442"/>
    </location>
</feature>
<organism evidence="10 11">
    <name type="scientific">Cylicocyclus nassatus</name>
    <name type="common">Nematode worm</name>
    <dbReference type="NCBI Taxonomy" id="53992"/>
    <lineage>
        <taxon>Eukaryota</taxon>
        <taxon>Metazoa</taxon>
        <taxon>Ecdysozoa</taxon>
        <taxon>Nematoda</taxon>
        <taxon>Chromadorea</taxon>
        <taxon>Rhabditida</taxon>
        <taxon>Rhabditina</taxon>
        <taxon>Rhabditomorpha</taxon>
        <taxon>Strongyloidea</taxon>
        <taxon>Strongylidae</taxon>
        <taxon>Cylicocyclus</taxon>
    </lineage>
</organism>
<dbReference type="Pfam" id="PF16686">
    <property type="entry name" value="POT1PC"/>
    <property type="match status" value="1"/>
</dbReference>
<evidence type="ECO:0000256" key="3">
    <source>
        <dbReference type="ARBA" id="ARBA00008442"/>
    </source>
</evidence>
<comment type="subcellular location">
    <subcellularLocation>
        <location evidence="2">Chromosome</location>
        <location evidence="2">Telomere</location>
    </subcellularLocation>
    <subcellularLocation>
        <location evidence="1">Nucleus</location>
    </subcellularLocation>
</comment>
<evidence type="ECO:0000256" key="1">
    <source>
        <dbReference type="ARBA" id="ARBA00004123"/>
    </source>
</evidence>
<dbReference type="AlphaFoldDB" id="A0AA36GQD5"/>
<feature type="domain" description="Protection of telomeres protein 1 ssDNA-binding" evidence="9">
    <location>
        <begin position="220"/>
        <end position="359"/>
    </location>
</feature>
<name>A0AA36GQD5_CYLNA</name>
<dbReference type="GO" id="GO:0016233">
    <property type="term" value="P:telomere capping"/>
    <property type="evidence" value="ECO:0007669"/>
    <property type="project" value="TreeGrafter"/>
</dbReference>
<evidence type="ECO:0000256" key="7">
    <source>
        <dbReference type="ARBA" id="ARBA00023242"/>
    </source>
</evidence>
<evidence type="ECO:0000256" key="2">
    <source>
        <dbReference type="ARBA" id="ARBA00004574"/>
    </source>
</evidence>
<dbReference type="GO" id="GO:0032210">
    <property type="term" value="P:regulation of telomere maintenance via telomerase"/>
    <property type="evidence" value="ECO:0007669"/>
    <property type="project" value="TreeGrafter"/>
</dbReference>
<dbReference type="PANTHER" id="PTHR14513">
    <property type="entry name" value="PROTECTION OF TELOMERES 1"/>
    <property type="match status" value="1"/>
</dbReference>
<evidence type="ECO:0000256" key="6">
    <source>
        <dbReference type="ARBA" id="ARBA00023125"/>
    </source>
</evidence>
<comment type="caution">
    <text evidence="10">The sequence shown here is derived from an EMBL/GenBank/DDBJ whole genome shotgun (WGS) entry which is preliminary data.</text>
</comment>
<dbReference type="GO" id="GO:0010521">
    <property type="term" value="F:telomerase inhibitor activity"/>
    <property type="evidence" value="ECO:0007669"/>
    <property type="project" value="TreeGrafter"/>
</dbReference>
<sequence length="828" mass="93245">MRKNRLFKNLVFRTSIVQEMDEGESAYCYTKLRELPESGRVYVYGVVRSITDSDFGGQLIEIQDEDASALVKVAKASSNYFNDLQVGDVLRLHRTEIGSYQNNPALLVNIHNFGCHAVAWRGQSDVPHIATSKKYTLNKSDLSRLAALRKLNTTQDEHATEAGTSARAIQERELGEDIPVNRMIDEPVVVEPTSSRSPAKKKLRSSDNIANALDIPKLGKKFFNWYAQVLGVYKGKGEPFTVFLRVWDGTTPKFPSYRNMFHADKDSIDTIYCEIPLHLHFMIETSVIDVCCYGDWAKKALSVQVNDVVYLCNIRNYTSSTNGISAITMHEGGLQYGRALEVLDKSDPKHFEISKQCADTLSRYLGASTEQQNSSSVVNMTPILPENVLAQSTPLFSKDDATSEAVSECGRRLGELQDANDFSDYRDEPRSSHDPDEVLAPDTPLEELQSASGNVMELSSVSSEEECDLELDLIATRKQSHRLESPSPKRKRTSVETAIGVAVDAEQEQIGGKEPTLESVQTSEPSTSMQPLQKDLSSQQRTTHGGTPASGSPKRIIIDSDEWESPDEQTSETVQRGITAVHVKEQPSAVYEKDLLAALEKDEPFENLNADVALVSKIRDNFFHFALERKLEKPEKSVVSTYELEDELEEILKQEIGDCICFVNPIEASVKTMQELDYLRRAIIFTARCLICDYEFIVEKGTKTWCVKCYSERKRLSQVVHSYRITLPCVYQRKSGGSAQLLLEVAREIWASFPNSRNLFSVDQIMELYLEEDLKKFVPKLNHMVRFAEAVVKSRRIQVLDAKIHSICRTTGSLTLFVNRCKFRLKNS</sequence>
<gene>
    <name evidence="10" type="ORF">CYNAS_LOCUS8370</name>
</gene>
<dbReference type="SUPFAM" id="SSF50249">
    <property type="entry name" value="Nucleic acid-binding proteins"/>
    <property type="match status" value="2"/>
</dbReference>
<dbReference type="InterPro" id="IPR028389">
    <property type="entry name" value="POT1"/>
</dbReference>
<keyword evidence="6" id="KW-0238">DNA-binding</keyword>
<dbReference type="Proteomes" id="UP001176961">
    <property type="component" value="Unassembled WGS sequence"/>
</dbReference>
<comment type="similarity">
    <text evidence="3">Belongs to the telombin family.</text>
</comment>
<evidence type="ECO:0000256" key="4">
    <source>
        <dbReference type="ARBA" id="ARBA00022454"/>
    </source>
</evidence>
<dbReference type="Gene3D" id="2.40.50.140">
    <property type="entry name" value="Nucleic acid-binding proteins"/>
    <property type="match status" value="2"/>
</dbReference>
<evidence type="ECO:0000259" key="9">
    <source>
        <dbReference type="Pfam" id="PF16686"/>
    </source>
</evidence>
<dbReference type="EMBL" id="CATQJL010000112">
    <property type="protein sequence ID" value="CAJ0596387.1"/>
    <property type="molecule type" value="Genomic_DNA"/>
</dbReference>
<keyword evidence="7" id="KW-0539">Nucleus</keyword>
<proteinExistence type="inferred from homology"/>
<dbReference type="PANTHER" id="PTHR14513:SF0">
    <property type="entry name" value="PROTECTION OF TELOMERES PROTEIN 1"/>
    <property type="match status" value="1"/>
</dbReference>
<keyword evidence="5" id="KW-0779">Telomere</keyword>
<evidence type="ECO:0000256" key="8">
    <source>
        <dbReference type="SAM" id="MobiDB-lite"/>
    </source>
</evidence>
<keyword evidence="11" id="KW-1185">Reference proteome</keyword>
<feature type="region of interest" description="Disordered" evidence="8">
    <location>
        <begin position="507"/>
        <end position="554"/>
    </location>
</feature>
<evidence type="ECO:0000313" key="10">
    <source>
        <dbReference type="EMBL" id="CAJ0596387.1"/>
    </source>
</evidence>
<dbReference type="GO" id="GO:0098505">
    <property type="term" value="F:G-rich strand telomeric DNA binding"/>
    <property type="evidence" value="ECO:0007669"/>
    <property type="project" value="TreeGrafter"/>
</dbReference>
<dbReference type="GO" id="GO:0000783">
    <property type="term" value="C:nuclear telomere cap complex"/>
    <property type="evidence" value="ECO:0007669"/>
    <property type="project" value="TreeGrafter"/>
</dbReference>
<protein>
    <recommendedName>
        <fullName evidence="9">Protection of telomeres protein 1 ssDNA-binding domain-containing protein</fullName>
    </recommendedName>
</protein>
<feature type="compositionally biased region" description="Basic and acidic residues" evidence="8">
    <location>
        <begin position="423"/>
        <end position="436"/>
    </location>
</feature>